<dbReference type="EMBL" id="NBNE01003608">
    <property type="protein sequence ID" value="OWZ07265.1"/>
    <property type="molecule type" value="Genomic_DNA"/>
</dbReference>
<evidence type="ECO:0000313" key="3">
    <source>
        <dbReference type="Proteomes" id="UP000198211"/>
    </source>
</evidence>
<dbReference type="Proteomes" id="UP000198211">
    <property type="component" value="Unassembled WGS sequence"/>
</dbReference>
<dbReference type="AlphaFoldDB" id="A0A225VPK4"/>
<accession>A0A225VPK4</accession>
<feature type="region of interest" description="Disordered" evidence="1">
    <location>
        <begin position="124"/>
        <end position="162"/>
    </location>
</feature>
<organism evidence="2 3">
    <name type="scientific">Phytophthora megakarya</name>
    <dbReference type="NCBI Taxonomy" id="4795"/>
    <lineage>
        <taxon>Eukaryota</taxon>
        <taxon>Sar</taxon>
        <taxon>Stramenopiles</taxon>
        <taxon>Oomycota</taxon>
        <taxon>Peronosporomycetes</taxon>
        <taxon>Peronosporales</taxon>
        <taxon>Peronosporaceae</taxon>
        <taxon>Phytophthora</taxon>
    </lineage>
</organism>
<proteinExistence type="predicted"/>
<name>A0A225VPK4_9STRA</name>
<dbReference type="PANTHER" id="PTHR40866:SF1">
    <property type="entry name" value="BED-TYPE DOMAIN-CONTAINING PROTEIN"/>
    <property type="match status" value="1"/>
</dbReference>
<sequence length="162" mass="18359">MTKNSDICRALFASLSDNYFKCKYAQPSSGYGNLISHLRDKHPEYETDYVAHASSLAANLQSFGFVSDKINNIYHWMEWVVDRNIPLSEVDYPFTRSMSRLKPTSSKTLTKYLRVGMVGFQRVQAKQASRDEKPRRDQLHGMEDACASRTGGEGSLGHRNAT</sequence>
<feature type="compositionally biased region" description="Basic and acidic residues" evidence="1">
    <location>
        <begin position="128"/>
        <end position="143"/>
    </location>
</feature>
<reference evidence="3" key="1">
    <citation type="submission" date="2017-03" db="EMBL/GenBank/DDBJ databases">
        <title>Phytopthora megakarya and P. palmivora, two closely related causual agents of cacao black pod achieved similar genome size and gene model numbers by different mechanisms.</title>
        <authorList>
            <person name="Ali S."/>
            <person name="Shao J."/>
            <person name="Larry D.J."/>
            <person name="Kronmiller B."/>
            <person name="Shen D."/>
            <person name="Strem M.D."/>
            <person name="Melnick R.L."/>
            <person name="Guiltinan M.J."/>
            <person name="Tyler B.M."/>
            <person name="Meinhardt L.W."/>
            <person name="Bailey B.A."/>
        </authorList>
    </citation>
    <scope>NUCLEOTIDE SEQUENCE [LARGE SCALE GENOMIC DNA]</scope>
    <source>
        <strain evidence="3">zdho120</strain>
    </source>
</reference>
<dbReference type="OrthoDB" id="90946at2759"/>
<evidence type="ECO:0008006" key="4">
    <source>
        <dbReference type="Google" id="ProtNLM"/>
    </source>
</evidence>
<protein>
    <recommendedName>
        <fullName evidence="4">BED-type domain-containing protein</fullName>
    </recommendedName>
</protein>
<keyword evidence="3" id="KW-1185">Reference proteome</keyword>
<evidence type="ECO:0000256" key="1">
    <source>
        <dbReference type="SAM" id="MobiDB-lite"/>
    </source>
</evidence>
<comment type="caution">
    <text evidence="2">The sequence shown here is derived from an EMBL/GenBank/DDBJ whole genome shotgun (WGS) entry which is preliminary data.</text>
</comment>
<evidence type="ECO:0000313" key="2">
    <source>
        <dbReference type="EMBL" id="OWZ07265.1"/>
    </source>
</evidence>
<dbReference type="PANTHER" id="PTHR40866">
    <property type="entry name" value="BED-TYPE DOMAIN-CONTAINING PROTEIN"/>
    <property type="match status" value="1"/>
</dbReference>
<gene>
    <name evidence="2" type="ORF">PHMEG_00020367</name>
</gene>